<dbReference type="InterPro" id="IPR050482">
    <property type="entry name" value="Sensor_HK_TwoCompSys"/>
</dbReference>
<keyword evidence="9" id="KW-0812">Transmembrane</keyword>
<dbReference type="Proteomes" id="UP000278962">
    <property type="component" value="Unassembled WGS sequence"/>
</dbReference>
<evidence type="ECO:0000256" key="4">
    <source>
        <dbReference type="ARBA" id="ARBA00022679"/>
    </source>
</evidence>
<dbReference type="InterPro" id="IPR011712">
    <property type="entry name" value="Sig_transdc_His_kin_sub3_dim/P"/>
</dbReference>
<comment type="caution">
    <text evidence="11">The sequence shown here is derived from an EMBL/GenBank/DDBJ whole genome shotgun (WGS) entry which is preliminary data.</text>
</comment>
<evidence type="ECO:0000256" key="6">
    <source>
        <dbReference type="ARBA" id="ARBA00022777"/>
    </source>
</evidence>
<dbReference type="InterPro" id="IPR003594">
    <property type="entry name" value="HATPase_dom"/>
</dbReference>
<feature type="domain" description="Histidine kinase/HSP90-like ATPase" evidence="10">
    <location>
        <begin position="451"/>
        <end position="541"/>
    </location>
</feature>
<organism evidence="11 12">
    <name type="scientific">Solirubrobacter pauli</name>
    <dbReference type="NCBI Taxonomy" id="166793"/>
    <lineage>
        <taxon>Bacteria</taxon>
        <taxon>Bacillati</taxon>
        <taxon>Actinomycetota</taxon>
        <taxon>Thermoleophilia</taxon>
        <taxon>Solirubrobacterales</taxon>
        <taxon>Solirubrobacteraceae</taxon>
        <taxon>Solirubrobacter</taxon>
    </lineage>
</organism>
<keyword evidence="12" id="KW-1185">Reference proteome</keyword>
<evidence type="ECO:0000256" key="2">
    <source>
        <dbReference type="ARBA" id="ARBA00012438"/>
    </source>
</evidence>
<evidence type="ECO:0000256" key="5">
    <source>
        <dbReference type="ARBA" id="ARBA00022741"/>
    </source>
</evidence>
<dbReference type="GO" id="GO:0000155">
    <property type="term" value="F:phosphorelay sensor kinase activity"/>
    <property type="evidence" value="ECO:0007669"/>
    <property type="project" value="InterPro"/>
</dbReference>
<accession>A0A660LGA4</accession>
<keyword evidence="5" id="KW-0547">Nucleotide-binding</keyword>
<feature type="transmembrane region" description="Helical" evidence="9">
    <location>
        <begin position="102"/>
        <end position="124"/>
    </location>
</feature>
<evidence type="ECO:0000256" key="9">
    <source>
        <dbReference type="SAM" id="Phobius"/>
    </source>
</evidence>
<keyword evidence="6 11" id="KW-0418">Kinase</keyword>
<feature type="transmembrane region" description="Helical" evidence="9">
    <location>
        <begin position="144"/>
        <end position="162"/>
    </location>
</feature>
<dbReference type="SMART" id="SM00387">
    <property type="entry name" value="HATPase_c"/>
    <property type="match status" value="1"/>
</dbReference>
<gene>
    <name evidence="11" type="ORF">C8N24_3167</name>
</gene>
<evidence type="ECO:0000256" key="8">
    <source>
        <dbReference type="ARBA" id="ARBA00023012"/>
    </source>
</evidence>
<dbReference type="Gene3D" id="1.20.5.1930">
    <property type="match status" value="1"/>
</dbReference>
<evidence type="ECO:0000313" key="11">
    <source>
        <dbReference type="EMBL" id="RKQ93306.1"/>
    </source>
</evidence>
<evidence type="ECO:0000256" key="7">
    <source>
        <dbReference type="ARBA" id="ARBA00022840"/>
    </source>
</evidence>
<dbReference type="GO" id="GO:0005524">
    <property type="term" value="F:ATP binding"/>
    <property type="evidence" value="ECO:0007669"/>
    <property type="project" value="UniProtKB-KW"/>
</dbReference>
<sequence>MAAILLGFALLDEHSPAAVVNRAVGGSFIVCGLVVWQRRPDTRTGALMTATGFLDLIPQLLGESGAPALHTLGEAFANVWLAGFGALVLSFPSGRLKGFDRVLVGAWVFGTLIWQIVWLLFLPGDDNVLALWPDAGAADAIDTAQRWFNTLVGTAIAAVALARWWRAGPALRALLLPSLAGALAIIVLAVHSYSSLLVGDWMRPTQELTAFVLFAVPVAFLFGMLRAQLARAGMADLVVALQRAPDEHTLGEILARTLHDPSLELVFWLPGFETYVDEDGRPFPPPADGRVLTPIEHDGVPVAALVHDAALTYEPDLLAGVCAAADVALAHTRLVQELSRSRVRIVEAGDAARRRIERDLHDGAQQRLVSLAIALRLTEDRIKEDPDTAVTLVAAARKELSESLEELRELARGIHPAVLEHGLATALSSLAIRSPTPVQVTCALDGPLPEAVELALYFVACEGLANVAKYAHADAAEVRVTRHGDEVEIEVRDDGVGGADGAGGSGLRGLADRVEALGGRLRVSSPAGAGTVLRAELPCGAGTRTLARS</sequence>
<keyword evidence="9" id="KW-0472">Membrane</keyword>
<keyword evidence="4" id="KW-0808">Transferase</keyword>
<evidence type="ECO:0000256" key="1">
    <source>
        <dbReference type="ARBA" id="ARBA00000085"/>
    </source>
</evidence>
<dbReference type="PANTHER" id="PTHR24421">
    <property type="entry name" value="NITRATE/NITRITE SENSOR PROTEIN NARX-RELATED"/>
    <property type="match status" value="1"/>
</dbReference>
<keyword evidence="8" id="KW-0902">Two-component regulatory system</keyword>
<evidence type="ECO:0000313" key="12">
    <source>
        <dbReference type="Proteomes" id="UP000278962"/>
    </source>
</evidence>
<evidence type="ECO:0000259" key="10">
    <source>
        <dbReference type="SMART" id="SM00387"/>
    </source>
</evidence>
<feature type="transmembrane region" description="Helical" evidence="9">
    <location>
        <begin position="208"/>
        <end position="225"/>
    </location>
</feature>
<feature type="transmembrane region" description="Helical" evidence="9">
    <location>
        <begin position="68"/>
        <end position="90"/>
    </location>
</feature>
<comment type="catalytic activity">
    <reaction evidence="1">
        <text>ATP + protein L-histidine = ADP + protein N-phospho-L-histidine.</text>
        <dbReference type="EC" id="2.7.13.3"/>
    </reaction>
</comment>
<dbReference type="PANTHER" id="PTHR24421:SF10">
    <property type="entry name" value="NITRATE_NITRITE SENSOR PROTEIN NARQ"/>
    <property type="match status" value="1"/>
</dbReference>
<dbReference type="InterPro" id="IPR036890">
    <property type="entry name" value="HATPase_C_sf"/>
</dbReference>
<dbReference type="GO" id="GO:0016020">
    <property type="term" value="C:membrane"/>
    <property type="evidence" value="ECO:0007669"/>
    <property type="project" value="InterPro"/>
</dbReference>
<name>A0A660LGA4_9ACTN</name>
<dbReference type="AlphaFoldDB" id="A0A660LGA4"/>
<reference evidence="11 12" key="1">
    <citation type="submission" date="2018-10" db="EMBL/GenBank/DDBJ databases">
        <title>Genomic Encyclopedia of Archaeal and Bacterial Type Strains, Phase II (KMG-II): from individual species to whole genera.</title>
        <authorList>
            <person name="Goeker M."/>
        </authorList>
    </citation>
    <scope>NUCLEOTIDE SEQUENCE [LARGE SCALE GENOMIC DNA]</scope>
    <source>
        <strain evidence="11 12">DSM 14954</strain>
    </source>
</reference>
<keyword evidence="7" id="KW-0067">ATP-binding</keyword>
<proteinExistence type="predicted"/>
<dbReference type="EC" id="2.7.13.3" evidence="2"/>
<dbReference type="Pfam" id="PF07730">
    <property type="entry name" value="HisKA_3"/>
    <property type="match status" value="1"/>
</dbReference>
<keyword evidence="3" id="KW-0597">Phosphoprotein</keyword>
<dbReference type="EMBL" id="RBIL01000001">
    <property type="protein sequence ID" value="RKQ93306.1"/>
    <property type="molecule type" value="Genomic_DNA"/>
</dbReference>
<dbReference type="CDD" id="cd16917">
    <property type="entry name" value="HATPase_UhpB-NarQ-NarX-like"/>
    <property type="match status" value="1"/>
</dbReference>
<feature type="transmembrane region" description="Helical" evidence="9">
    <location>
        <begin position="174"/>
        <end position="196"/>
    </location>
</feature>
<keyword evidence="9" id="KW-1133">Transmembrane helix</keyword>
<dbReference type="GO" id="GO:0046983">
    <property type="term" value="F:protein dimerization activity"/>
    <property type="evidence" value="ECO:0007669"/>
    <property type="project" value="InterPro"/>
</dbReference>
<dbReference type="Gene3D" id="3.30.565.10">
    <property type="entry name" value="Histidine kinase-like ATPase, C-terminal domain"/>
    <property type="match status" value="1"/>
</dbReference>
<protein>
    <recommendedName>
        <fullName evidence="2">histidine kinase</fullName>
        <ecNumber evidence="2">2.7.13.3</ecNumber>
    </recommendedName>
</protein>
<dbReference type="Pfam" id="PF02518">
    <property type="entry name" value="HATPase_c"/>
    <property type="match status" value="1"/>
</dbReference>
<dbReference type="SUPFAM" id="SSF55874">
    <property type="entry name" value="ATPase domain of HSP90 chaperone/DNA topoisomerase II/histidine kinase"/>
    <property type="match status" value="1"/>
</dbReference>
<evidence type="ECO:0000256" key="3">
    <source>
        <dbReference type="ARBA" id="ARBA00022553"/>
    </source>
</evidence>